<evidence type="ECO:0000313" key="1">
    <source>
        <dbReference type="EMBL" id="NYH24665.1"/>
    </source>
</evidence>
<name>A0A7Z0B9D4_9BURK</name>
<comment type="caution">
    <text evidence="1">The sequence shown here is derived from an EMBL/GenBank/DDBJ whole genome shotgun (WGS) entry which is preliminary data.</text>
</comment>
<evidence type="ECO:0000313" key="2">
    <source>
        <dbReference type="Proteomes" id="UP000540929"/>
    </source>
</evidence>
<proteinExistence type="predicted"/>
<dbReference type="Proteomes" id="UP000540929">
    <property type="component" value="Unassembled WGS sequence"/>
</dbReference>
<organism evidence="1 2">
    <name type="scientific">Paraburkholderia bryophila</name>
    <dbReference type="NCBI Taxonomy" id="420952"/>
    <lineage>
        <taxon>Bacteria</taxon>
        <taxon>Pseudomonadati</taxon>
        <taxon>Pseudomonadota</taxon>
        <taxon>Betaproteobacteria</taxon>
        <taxon>Burkholderiales</taxon>
        <taxon>Burkholderiaceae</taxon>
        <taxon>Paraburkholderia</taxon>
    </lineage>
</organism>
<dbReference type="RefSeq" id="WP_179744734.1">
    <property type="nucleotide sequence ID" value="NZ_JACCAS010000001.1"/>
</dbReference>
<accession>A0A7Z0B9D4</accession>
<keyword evidence="2" id="KW-1185">Reference proteome</keyword>
<dbReference type="AlphaFoldDB" id="A0A7Z0B9D4"/>
<reference evidence="1 2" key="1">
    <citation type="submission" date="2020-07" db="EMBL/GenBank/DDBJ databases">
        <title>Exploring microbial biodiversity for novel pathways involved in the catabolism of aromatic compounds derived from lignin.</title>
        <authorList>
            <person name="Elkins J."/>
        </authorList>
    </citation>
    <scope>NUCLEOTIDE SEQUENCE [LARGE SCALE GENOMIC DNA]</scope>
    <source>
        <strain evidence="1 2">H2C3C</strain>
    </source>
</reference>
<protein>
    <submittedName>
        <fullName evidence="1">Uncharacterized protein</fullName>
    </submittedName>
</protein>
<gene>
    <name evidence="1" type="ORF">GGD40_004144</name>
</gene>
<dbReference type="EMBL" id="JACCAS010000001">
    <property type="protein sequence ID" value="NYH24665.1"/>
    <property type="molecule type" value="Genomic_DNA"/>
</dbReference>
<sequence length="65" mass="7150">MQSNVLPFVKPVAAVERPYRLKFKTPIDGAVVTSELAFTSDDERSAKACELVNSRVAVVFLPVNQ</sequence>